<evidence type="ECO:0000256" key="7">
    <source>
        <dbReference type="SAM" id="Coils"/>
    </source>
</evidence>
<keyword evidence="5" id="KW-0539">Nucleus</keyword>
<accession>A0AAE1AVH4</accession>
<evidence type="ECO:0000256" key="3">
    <source>
        <dbReference type="ARBA" id="ARBA00022737"/>
    </source>
</evidence>
<dbReference type="PROSITE" id="PS50005">
    <property type="entry name" value="TPR"/>
    <property type="match status" value="1"/>
</dbReference>
<feature type="compositionally biased region" description="Basic and acidic residues" evidence="8">
    <location>
        <begin position="377"/>
        <end position="426"/>
    </location>
</feature>
<dbReference type="InterPro" id="IPR019734">
    <property type="entry name" value="TPR_rpt"/>
</dbReference>
<evidence type="ECO:0000256" key="6">
    <source>
        <dbReference type="PROSITE-ProRule" id="PRU00339"/>
    </source>
</evidence>
<dbReference type="GO" id="GO:0006335">
    <property type="term" value="P:DNA replication-dependent chromatin assembly"/>
    <property type="evidence" value="ECO:0007669"/>
    <property type="project" value="TreeGrafter"/>
</dbReference>
<dbReference type="InterPro" id="IPR011990">
    <property type="entry name" value="TPR-like_helical_dom_sf"/>
</dbReference>
<keyword evidence="4 6" id="KW-0802">TPR repeat</keyword>
<evidence type="ECO:0000313" key="10">
    <source>
        <dbReference type="EMBL" id="KAK3794632.1"/>
    </source>
</evidence>
<sequence>MKNKNNQPLGTSRQTNKNHGIKPKMATEGCTSSTSVADSTEKQEIMKKAAELLAQGKRNVVCGEVPKAISLFDEAVQMLAKEYGDLSRNCVDAYFNYGSALLELGRMETNVLGVALEGVDVDAKEDEAESDQFEKPPAEDGEEREKLRSEVYDAMAEGEREKQIEMAEDSNTDKNNTDDNKDSREMETDDGKLDSLQKDNEKEDSNKEKGNDAVDKHSELDDKSKDNNASKNKIDDQNGRSDKSEPKEHESKNENIDKDKSESKDNTKAENVSKAKSLLNEDKSKEKIEDKEMEEKSNDKIEKVSQDKDEVGNDEKGENSEQKQDTKKEKVEDTKESPGKILAQVDQQKTGEEKQNCKEVHVEDGKESSVKILSEVDQQKAGDEKHTCREANKETLLSEEKENLPTDKDVSSDTKEKECLDNKVDTDVEMAESSNDKEGEEEVEDDEEEAPEGEDEQAQEEGDNQEGAESQEDEEKDEDVPNFQLAWEYLELAKVIYLKSDNKDDQLKAAECHIKLGEVSMETEQHSTAAEDLESALKIQQKYLVPEDRVIAETHYQLGLAYGLGKEFELSIQHYQQAISVIEAKIASLNKLVEDNEKGTEDKENCEKENVQKYKDEIKELQELIPEMNSKIEDTKMEAKDMEKVKEMAKEMLGLSGTTKGFGSPTKKAEIGSENVDENGQKKASDISSLVRKKRKPEEEATAGSGAEVKKIKQDDGAALSTKILPEKESDKEMEETKVNANEEVKVNGTPEVKANSDATDTEMATAS</sequence>
<evidence type="ECO:0000256" key="8">
    <source>
        <dbReference type="SAM" id="MobiDB-lite"/>
    </source>
</evidence>
<dbReference type="SMART" id="SM00028">
    <property type="entry name" value="TPR"/>
    <property type="match status" value="2"/>
</dbReference>
<keyword evidence="11" id="KW-1185">Reference proteome</keyword>
<feature type="repeat" description="TPR" evidence="6">
    <location>
        <begin position="552"/>
        <end position="585"/>
    </location>
</feature>
<dbReference type="Pfam" id="PF13181">
    <property type="entry name" value="TPR_8"/>
    <property type="match status" value="1"/>
</dbReference>
<dbReference type="Pfam" id="PF10516">
    <property type="entry name" value="SHNi-TPR"/>
    <property type="match status" value="1"/>
</dbReference>
<dbReference type="PANTHER" id="PTHR15081:SF1">
    <property type="entry name" value="NUCLEAR AUTOANTIGENIC SPERM PROTEIN"/>
    <property type="match status" value="1"/>
</dbReference>
<feature type="coiled-coil region" evidence="7">
    <location>
        <begin position="572"/>
        <end position="652"/>
    </location>
</feature>
<feature type="region of interest" description="Disordered" evidence="8">
    <location>
        <begin position="654"/>
        <end position="768"/>
    </location>
</feature>
<dbReference type="PANTHER" id="PTHR15081">
    <property type="entry name" value="NUCLEAR AUTOANTIGENIC SPERM PROTEIN NASP -RELATED"/>
    <property type="match status" value="1"/>
</dbReference>
<evidence type="ECO:0000256" key="2">
    <source>
        <dbReference type="ARBA" id="ARBA00008402"/>
    </source>
</evidence>
<proteinExistence type="inferred from homology"/>
<feature type="compositionally biased region" description="Basic and acidic residues" evidence="8">
    <location>
        <begin position="349"/>
        <end position="369"/>
    </location>
</feature>
<keyword evidence="3" id="KW-0677">Repeat</keyword>
<evidence type="ECO:0000256" key="1">
    <source>
        <dbReference type="ARBA" id="ARBA00004123"/>
    </source>
</evidence>
<feature type="compositionally biased region" description="Acidic residues" evidence="8">
    <location>
        <begin position="438"/>
        <end position="479"/>
    </location>
</feature>
<gene>
    <name evidence="10" type="ORF">RRG08_003778</name>
</gene>
<feature type="region of interest" description="Disordered" evidence="8">
    <location>
        <begin position="1"/>
        <end position="38"/>
    </location>
</feature>
<comment type="caution">
    <text evidence="10">The sequence shown here is derived from an EMBL/GenBank/DDBJ whole genome shotgun (WGS) entry which is preliminary data.</text>
</comment>
<dbReference type="AlphaFoldDB" id="A0AAE1AVH4"/>
<protein>
    <recommendedName>
        <fullName evidence="9">Tetratricopeptide SHNi-TPR domain-containing protein</fullName>
    </recommendedName>
</protein>
<feature type="compositionally biased region" description="Polar residues" evidence="8">
    <location>
        <begin position="757"/>
        <end position="768"/>
    </location>
</feature>
<reference evidence="10" key="1">
    <citation type="journal article" date="2023" name="G3 (Bethesda)">
        <title>A reference genome for the long-term kleptoplast-retaining sea slug Elysia crispata morphotype clarki.</title>
        <authorList>
            <person name="Eastman K.E."/>
            <person name="Pendleton A.L."/>
            <person name="Shaikh M.A."/>
            <person name="Suttiyut T."/>
            <person name="Ogas R."/>
            <person name="Tomko P."/>
            <person name="Gavelis G."/>
            <person name="Widhalm J.R."/>
            <person name="Wisecaver J.H."/>
        </authorList>
    </citation>
    <scope>NUCLEOTIDE SEQUENCE</scope>
    <source>
        <strain evidence="10">ECLA1</strain>
    </source>
</reference>
<name>A0AAE1AVH4_9GAST</name>
<dbReference type="Proteomes" id="UP001283361">
    <property type="component" value="Unassembled WGS sequence"/>
</dbReference>
<feature type="domain" description="Tetratricopeptide SHNi-TPR" evidence="9">
    <location>
        <begin position="510"/>
        <end position="544"/>
    </location>
</feature>
<organism evidence="10 11">
    <name type="scientific">Elysia crispata</name>
    <name type="common">lettuce slug</name>
    <dbReference type="NCBI Taxonomy" id="231223"/>
    <lineage>
        <taxon>Eukaryota</taxon>
        <taxon>Metazoa</taxon>
        <taxon>Spiralia</taxon>
        <taxon>Lophotrochozoa</taxon>
        <taxon>Mollusca</taxon>
        <taxon>Gastropoda</taxon>
        <taxon>Heterobranchia</taxon>
        <taxon>Euthyneura</taxon>
        <taxon>Panpulmonata</taxon>
        <taxon>Sacoglossa</taxon>
        <taxon>Placobranchoidea</taxon>
        <taxon>Plakobranchidae</taxon>
        <taxon>Elysia</taxon>
    </lineage>
</organism>
<dbReference type="GO" id="GO:0034080">
    <property type="term" value="P:CENP-A containing chromatin assembly"/>
    <property type="evidence" value="ECO:0007669"/>
    <property type="project" value="TreeGrafter"/>
</dbReference>
<dbReference type="EMBL" id="JAWDGP010001105">
    <property type="protein sequence ID" value="KAK3794632.1"/>
    <property type="molecule type" value="Genomic_DNA"/>
</dbReference>
<feature type="compositionally biased region" description="Basic and acidic residues" evidence="8">
    <location>
        <begin position="725"/>
        <end position="746"/>
    </location>
</feature>
<feature type="compositionally biased region" description="Polar residues" evidence="8">
    <location>
        <begin position="1"/>
        <end position="18"/>
    </location>
</feature>
<dbReference type="GO" id="GO:0005654">
    <property type="term" value="C:nucleoplasm"/>
    <property type="evidence" value="ECO:0007669"/>
    <property type="project" value="TreeGrafter"/>
</dbReference>
<feature type="compositionally biased region" description="Basic and acidic residues" evidence="8">
    <location>
        <begin position="132"/>
        <end position="338"/>
    </location>
</feature>
<evidence type="ECO:0000256" key="5">
    <source>
        <dbReference type="ARBA" id="ARBA00023242"/>
    </source>
</evidence>
<dbReference type="InterPro" id="IPR019544">
    <property type="entry name" value="Tetratricopeptide_SHNi-TPR_dom"/>
</dbReference>
<dbReference type="SUPFAM" id="SSF48452">
    <property type="entry name" value="TPR-like"/>
    <property type="match status" value="1"/>
</dbReference>
<comment type="similarity">
    <text evidence="2">Belongs to the NASP family.</text>
</comment>
<evidence type="ECO:0000256" key="4">
    <source>
        <dbReference type="ARBA" id="ARBA00022803"/>
    </source>
</evidence>
<feature type="region of interest" description="Disordered" evidence="8">
    <location>
        <begin position="123"/>
        <end position="479"/>
    </location>
</feature>
<dbReference type="GO" id="GO:0042393">
    <property type="term" value="F:histone binding"/>
    <property type="evidence" value="ECO:0007669"/>
    <property type="project" value="TreeGrafter"/>
</dbReference>
<comment type="subcellular location">
    <subcellularLocation>
        <location evidence="1">Nucleus</location>
    </subcellularLocation>
</comment>
<evidence type="ECO:0000259" key="9">
    <source>
        <dbReference type="Pfam" id="PF10516"/>
    </source>
</evidence>
<dbReference type="InterPro" id="IPR051730">
    <property type="entry name" value="NASP-like"/>
</dbReference>
<keyword evidence="7" id="KW-0175">Coiled coil</keyword>
<evidence type="ECO:0000313" key="11">
    <source>
        <dbReference type="Proteomes" id="UP001283361"/>
    </source>
</evidence>
<feature type="compositionally biased region" description="Polar residues" evidence="8">
    <location>
        <begin position="29"/>
        <end position="38"/>
    </location>
</feature>
<dbReference type="Gene3D" id="1.25.40.10">
    <property type="entry name" value="Tetratricopeptide repeat domain"/>
    <property type="match status" value="1"/>
</dbReference>